<dbReference type="Pfam" id="PF13799">
    <property type="entry name" value="DUF4183"/>
    <property type="match status" value="3"/>
</dbReference>
<proteinExistence type="predicted"/>
<feature type="domain" description="DUF4183" evidence="1">
    <location>
        <begin position="205"/>
        <end position="276"/>
    </location>
</feature>
<dbReference type="AlphaFoldDB" id="A0A2K9E3E7"/>
<keyword evidence="3" id="KW-1185">Reference proteome</keyword>
<reference evidence="2 3" key="1">
    <citation type="submission" date="2017-12" db="EMBL/GenBank/DDBJ databases">
        <title>Complete genome sequence of Herbivorax saccincola GGR1, a novel Cellulosome-producing hydrolytic bacterium in a thermophilic biogas plant, established by Illumina and Nanopore MinION sequencing.</title>
        <authorList>
            <person name="Pechtl A."/>
            <person name="Ruckert C."/>
            <person name="Koeck D.E."/>
            <person name="Maus I."/>
            <person name="Winkler A."/>
            <person name="Kalinowski J."/>
            <person name="Puhler A."/>
            <person name="Schwarz W.W."/>
            <person name="Zverlov V.V."/>
            <person name="Schluter A."/>
            <person name="Liebl W."/>
        </authorList>
    </citation>
    <scope>NUCLEOTIDE SEQUENCE [LARGE SCALE GENOMIC DNA]</scope>
    <source>
        <strain evidence="3">SR1</strain>
    </source>
</reference>
<evidence type="ECO:0000313" key="3">
    <source>
        <dbReference type="Proteomes" id="UP000233534"/>
    </source>
</evidence>
<sequence length="463" mass="53482">MSTFESINCFLTDKDGNKLNPYASGAICYKELFCRKICPEKQMLLKSGKTAEIYKITVLVKGYVAIWQDDKIYSLPIQFSQIKHLYLHAPPPTKLYFEVEDFECKFDFDYLENEEHKIIIKIKTLVKALSKVDILVPEIKTKNSYNYFIIYKEYINKEYINNLNFSDINLVCISADRVFDSVFFKNKISLKCDKIRLKADVYQYNALSDGNKKIYTNADELKEYGNKGILNPQKVSFYSLFVNGVLQPETNYKIKEGLLTLNTKNIPIKNSPIIIPFVTFKNIDGTLIKSETYYYNTLSDGLKRVFTNKDELCTCGNRGILNPEEVSFYNLFINGIMQPKVNYILKNGLLILKTKDIPKKGAYITVEFITLKDKKSRILKAESYQYNTFSTTKKVYTNRDEITCYGNKGILEPNLVSYYNLFINGVLQPETNYTVKKGLLILKTKDTPIKGVPITLQFITLYS</sequence>
<organism evidence="2 3">
    <name type="scientific">Acetivibrio saccincola</name>
    <dbReference type="NCBI Taxonomy" id="1677857"/>
    <lineage>
        <taxon>Bacteria</taxon>
        <taxon>Bacillati</taxon>
        <taxon>Bacillota</taxon>
        <taxon>Clostridia</taxon>
        <taxon>Eubacteriales</taxon>
        <taxon>Oscillospiraceae</taxon>
        <taxon>Acetivibrio</taxon>
    </lineage>
</organism>
<dbReference type="RefSeq" id="WP_159063441.1">
    <property type="nucleotide sequence ID" value="NZ_CP025197.1"/>
</dbReference>
<dbReference type="EMBL" id="CP025197">
    <property type="protein sequence ID" value="AUG57899.1"/>
    <property type="molecule type" value="Genomic_DNA"/>
</dbReference>
<dbReference type="Proteomes" id="UP000233534">
    <property type="component" value="Chromosome"/>
</dbReference>
<dbReference type="InterPro" id="IPR025237">
    <property type="entry name" value="DUF4183"/>
</dbReference>
<evidence type="ECO:0000313" key="2">
    <source>
        <dbReference type="EMBL" id="AUG57899.1"/>
    </source>
</evidence>
<dbReference type="KEGG" id="hsc:HVS_10010"/>
<feature type="domain" description="DUF4183" evidence="1">
    <location>
        <begin position="296"/>
        <end position="368"/>
    </location>
</feature>
<protein>
    <recommendedName>
        <fullName evidence="1">DUF4183 domain-containing protein</fullName>
    </recommendedName>
</protein>
<name>A0A2K9E3E7_9FIRM</name>
<accession>A0A2K9E3E7</accession>
<feature type="domain" description="DUF4183" evidence="1">
    <location>
        <begin position="390"/>
        <end position="458"/>
    </location>
</feature>
<evidence type="ECO:0000259" key="1">
    <source>
        <dbReference type="Pfam" id="PF13799"/>
    </source>
</evidence>
<gene>
    <name evidence="2" type="ORF">HVS_10010</name>
</gene>